<dbReference type="PANTHER" id="PTHR15375:SF26">
    <property type="entry name" value="PROTEIN CHIFFON"/>
    <property type="match status" value="1"/>
</dbReference>
<dbReference type="Pfam" id="PF07535">
    <property type="entry name" value="zf-DBF"/>
    <property type="match status" value="2"/>
</dbReference>
<evidence type="ECO:0000313" key="7">
    <source>
        <dbReference type="RefSeq" id="XP_059606363.1"/>
    </source>
</evidence>
<feature type="domain" description="DBF4-type" evidence="6">
    <location>
        <begin position="614"/>
        <end position="680"/>
    </location>
</feature>
<dbReference type="InterPro" id="IPR055116">
    <property type="entry name" value="DBF4_BRCT"/>
</dbReference>
<dbReference type="InterPro" id="IPR038545">
    <property type="entry name" value="Znf_DBF_sf"/>
</dbReference>
<reference evidence="7" key="2">
    <citation type="submission" date="2025-08" db="UniProtKB">
        <authorList>
            <consortium name="RefSeq"/>
        </authorList>
    </citation>
    <scope>IDENTIFICATION</scope>
</reference>
<feature type="compositionally biased region" description="Polar residues" evidence="5">
    <location>
        <begin position="457"/>
        <end position="467"/>
    </location>
</feature>
<keyword evidence="2 4" id="KW-0863">Zinc-finger</keyword>
<dbReference type="Pfam" id="PF08630">
    <property type="entry name" value="Dfp1_Him1_M"/>
    <property type="match status" value="1"/>
</dbReference>
<feature type="compositionally biased region" description="Basic and acidic residues" evidence="5">
    <location>
        <begin position="395"/>
        <end position="407"/>
    </location>
</feature>
<dbReference type="PROSITE" id="PS51265">
    <property type="entry name" value="ZF_DBF4"/>
    <property type="match status" value="1"/>
</dbReference>
<dbReference type="InterPro" id="IPR051590">
    <property type="entry name" value="Replication_Regulatory_Kinase"/>
</dbReference>
<keyword evidence="1" id="KW-0479">Metal-binding</keyword>
<dbReference type="RefSeq" id="XP_059606363.1">
    <property type="nucleotide sequence ID" value="XM_059750364.1"/>
</dbReference>
<dbReference type="Pfam" id="PF22437">
    <property type="entry name" value="DBF4_BRCT"/>
    <property type="match status" value="1"/>
</dbReference>
<organism evidence="7">
    <name type="scientific">Aspergillus niger</name>
    <dbReference type="NCBI Taxonomy" id="5061"/>
    <lineage>
        <taxon>Eukaryota</taxon>
        <taxon>Fungi</taxon>
        <taxon>Dikarya</taxon>
        <taxon>Ascomycota</taxon>
        <taxon>Pezizomycotina</taxon>
        <taxon>Eurotiomycetes</taxon>
        <taxon>Eurotiomycetidae</taxon>
        <taxon>Eurotiales</taxon>
        <taxon>Aspergillaceae</taxon>
        <taxon>Aspergillus</taxon>
        <taxon>Aspergillus subgen. Circumdati</taxon>
    </lineage>
</organism>
<feature type="compositionally biased region" description="Basic and acidic residues" evidence="5">
    <location>
        <begin position="426"/>
        <end position="439"/>
    </location>
</feature>
<protein>
    <recommendedName>
        <fullName evidence="6">DBF4-type domain-containing protein</fullName>
    </recommendedName>
</protein>
<dbReference type="GO" id="GO:0005634">
    <property type="term" value="C:nucleus"/>
    <property type="evidence" value="ECO:0007669"/>
    <property type="project" value="UniProtKB-ARBA"/>
</dbReference>
<keyword evidence="3" id="KW-0862">Zinc</keyword>
<feature type="region of interest" description="Disordered" evidence="5">
    <location>
        <begin position="537"/>
        <end position="556"/>
    </location>
</feature>
<accession>A0AAJ8E3T3</accession>
<dbReference type="SUPFAM" id="SSF52113">
    <property type="entry name" value="BRCT domain"/>
    <property type="match status" value="1"/>
</dbReference>
<dbReference type="SMART" id="SM00586">
    <property type="entry name" value="ZnF_DBF"/>
    <property type="match status" value="1"/>
</dbReference>
<sequence length="691" mass="77334">MAAVFVPPSPRSSLNMSTRRPLANVPNATNSPHRSGLVPAKRLRPTSNQIDIPYGQPPPKKQVVDGQEADARSPTRTRASAYQNTDSKLFLRRTNNAQPSAFERKLVAVRDKERQAQMKGTRHERPSAETLDSIRQWQRHYRKAFPQFVFYFDSIPEDVRSKSSRQVLALGAREEKFFSRLVTHVVTSRPIPPENGPTNAPEYNAESAEQAAADGSLQTVNPSLLEKCADTHLHMTLKNDARREQKGMDVLHRARQMGMKIWAIEKLQRMITAINDGDVGGHDGHATRNSNAAGGHARARGENDLSQVLQNELNGPSDRNPLSVLKELVMFKGPFIYVHDMDEKTRPVMVREYPKVARRQDGIWPQFRSARLGKCPFIEDPPTQKDIDRQRARIKERTERQERDERAVANAAPVQDVPDAKLNAPETHRKVTKHEDKTPELGQTEEAPLEPQPELQDIQSTKQLSPRKSSESFVPPPPQRKGPFFHGREPAASGVQPSNITSAIRSQMVSSTAAAPGAKAGLSKEVHELKRKVLEKGNGGLTAGTMPPSHHAVDGAAPLKAKPLENSLGNMQPPKKLVNVPEEESTQLENNGAPKRRAGDRKTVIIPKRKERRRDPKPGYCENCRDKFDDFEEVSPEAQDSEKKNANLWQHIVTRKHRRFATNRANWAELDALLYQLERPVKSGAEGVPGL</sequence>
<dbReference type="Gene3D" id="3.40.50.10190">
    <property type="entry name" value="BRCT domain"/>
    <property type="match status" value="2"/>
</dbReference>
<feature type="region of interest" description="Disordered" evidence="5">
    <location>
        <begin position="569"/>
        <end position="625"/>
    </location>
</feature>
<dbReference type="InterPro" id="IPR006572">
    <property type="entry name" value="Znf_DBF"/>
</dbReference>
<evidence type="ECO:0000256" key="3">
    <source>
        <dbReference type="ARBA" id="ARBA00022833"/>
    </source>
</evidence>
<dbReference type="InterPro" id="IPR036420">
    <property type="entry name" value="BRCT_dom_sf"/>
</dbReference>
<dbReference type="GeneID" id="4984918"/>
<dbReference type="InterPro" id="IPR013939">
    <property type="entry name" value="Regulatory_Dfp1/Him1"/>
</dbReference>
<dbReference type="CDD" id="cd00027">
    <property type="entry name" value="BRCT"/>
    <property type="match status" value="1"/>
</dbReference>
<reference evidence="7" key="1">
    <citation type="submission" date="2025-02" db="EMBL/GenBank/DDBJ databases">
        <authorList>
            <consortium name="NCBI Genome Project"/>
        </authorList>
    </citation>
    <scope>NUCLEOTIDE SEQUENCE</scope>
</reference>
<dbReference type="KEGG" id="ang:An11g06950"/>
<evidence type="ECO:0000256" key="5">
    <source>
        <dbReference type="SAM" id="MobiDB-lite"/>
    </source>
</evidence>
<dbReference type="Gene3D" id="6.10.250.3410">
    <property type="entry name" value="DBF zinc finger"/>
    <property type="match status" value="1"/>
</dbReference>
<feature type="region of interest" description="Disordered" evidence="5">
    <location>
        <begin position="395"/>
        <end position="523"/>
    </location>
</feature>
<proteinExistence type="predicted"/>
<name>A0AAJ8E3T3_ASPNG</name>
<dbReference type="GO" id="GO:0008270">
    <property type="term" value="F:zinc ion binding"/>
    <property type="evidence" value="ECO:0007669"/>
    <property type="project" value="UniProtKB-KW"/>
</dbReference>
<feature type="region of interest" description="Disordered" evidence="5">
    <location>
        <begin position="1"/>
        <end position="82"/>
    </location>
</feature>
<evidence type="ECO:0000256" key="2">
    <source>
        <dbReference type="ARBA" id="ARBA00022771"/>
    </source>
</evidence>
<feature type="compositionally biased region" description="Polar residues" evidence="5">
    <location>
        <begin position="495"/>
        <end position="513"/>
    </location>
</feature>
<evidence type="ECO:0000256" key="4">
    <source>
        <dbReference type="PROSITE-ProRule" id="PRU00600"/>
    </source>
</evidence>
<evidence type="ECO:0000256" key="1">
    <source>
        <dbReference type="ARBA" id="ARBA00022723"/>
    </source>
</evidence>
<dbReference type="PANTHER" id="PTHR15375">
    <property type="entry name" value="ACTIVATOR OF S-PHASE KINASE-RELATED"/>
    <property type="match status" value="1"/>
</dbReference>
<dbReference type="AlphaFoldDB" id="A0AAJ8E3T3"/>
<evidence type="ECO:0000259" key="6">
    <source>
        <dbReference type="PROSITE" id="PS51265"/>
    </source>
</evidence>
<gene>
    <name evidence="7" type="ORF">An11g06950</name>
</gene>
<feature type="compositionally biased region" description="Basic and acidic residues" evidence="5">
    <location>
        <begin position="613"/>
        <end position="625"/>
    </location>
</feature>